<accession>A0ABV9LC94</accession>
<evidence type="ECO:0000313" key="2">
    <source>
        <dbReference type="Proteomes" id="UP001595878"/>
    </source>
</evidence>
<keyword evidence="2" id="KW-1185">Reference proteome</keyword>
<dbReference type="Proteomes" id="UP001595878">
    <property type="component" value="Unassembled WGS sequence"/>
</dbReference>
<dbReference type="RefSeq" id="WP_380034401.1">
    <property type="nucleotide sequence ID" value="NZ_JBHSHB010000022.1"/>
</dbReference>
<comment type="caution">
    <text evidence="1">The sequence shown here is derived from an EMBL/GenBank/DDBJ whole genome shotgun (WGS) entry which is preliminary data.</text>
</comment>
<reference evidence="2" key="1">
    <citation type="journal article" date="2019" name="Int. J. Syst. Evol. Microbiol.">
        <title>The Global Catalogue of Microorganisms (GCM) 10K type strain sequencing project: providing services to taxonomists for standard genome sequencing and annotation.</title>
        <authorList>
            <consortium name="The Broad Institute Genomics Platform"/>
            <consortium name="The Broad Institute Genome Sequencing Center for Infectious Disease"/>
            <person name="Wu L."/>
            <person name="Ma J."/>
        </authorList>
    </citation>
    <scope>NUCLEOTIDE SEQUENCE [LARGE SCALE GENOMIC DNA]</scope>
    <source>
        <strain evidence="2">CGMCC 4.7427</strain>
    </source>
</reference>
<dbReference type="InterPro" id="IPR016181">
    <property type="entry name" value="Acyl_CoA_acyltransferase"/>
</dbReference>
<dbReference type="EMBL" id="JBHSHB010000022">
    <property type="protein sequence ID" value="MFC4690982.1"/>
    <property type="molecule type" value="Genomic_DNA"/>
</dbReference>
<proteinExistence type="predicted"/>
<gene>
    <name evidence="1" type="ORF">ACFO5T_11125</name>
</gene>
<evidence type="ECO:0000313" key="1">
    <source>
        <dbReference type="EMBL" id="MFC4690982.1"/>
    </source>
</evidence>
<organism evidence="1 2">
    <name type="scientific">Dokdonia genika</name>
    <dbReference type="NCBI Taxonomy" id="308113"/>
    <lineage>
        <taxon>Bacteria</taxon>
        <taxon>Pseudomonadati</taxon>
        <taxon>Bacteroidota</taxon>
        <taxon>Flavobacteriia</taxon>
        <taxon>Flavobacteriales</taxon>
        <taxon>Flavobacteriaceae</taxon>
        <taxon>Dokdonia</taxon>
    </lineage>
</organism>
<dbReference type="Gene3D" id="3.40.630.30">
    <property type="match status" value="1"/>
</dbReference>
<dbReference type="SUPFAM" id="SSF55729">
    <property type="entry name" value="Acyl-CoA N-acyltransferases (Nat)"/>
    <property type="match status" value="1"/>
</dbReference>
<protein>
    <submittedName>
        <fullName evidence="1">GNAT family N-acetyltransferase</fullName>
    </submittedName>
</protein>
<name>A0ABV9LC94_9FLAO</name>
<sequence>MQYPKTRNQTIYTVKKYQPADAQRWNKFVTEAKNATFLHDRSFMEYHSDRFTDYSLLVYKGEKLVALLPANADGNDLYSHQGLTYGGILLSRKQKLQDVIAITQELLKYVQQQGFTSLYLKQLPTFYAVMPSDEFEYIAQLLSASCYRVDTASVIDYRNILSIQSNRMEGVKKAERAGLVIKEEVRFDNFWNELLVPNLKQKHQSQPTHTLEEIKKLQAFFPENIRQFNVYHNTTIVGGATIFETKTTAHVQYISAGENKQELGTLDFLFYELIEQTFAHKDYFDFGISNEQGGTKLNSGLSYWKECFGARTHVHKFYKVGVQNHSLLKNVLI</sequence>